<keyword evidence="6" id="KW-0804">Transcription</keyword>
<gene>
    <name evidence="8" type="ORF">ACFQDL_30870</name>
</gene>
<keyword evidence="9" id="KW-1185">Reference proteome</keyword>
<keyword evidence="3" id="KW-0808">Transferase</keyword>
<dbReference type="InterPro" id="IPR034154">
    <property type="entry name" value="TOPRIM_DnaG/twinkle"/>
</dbReference>
<evidence type="ECO:0000256" key="5">
    <source>
        <dbReference type="ARBA" id="ARBA00022705"/>
    </source>
</evidence>
<accession>A0ABW2A944</accession>
<evidence type="ECO:0000313" key="9">
    <source>
        <dbReference type="Proteomes" id="UP001596422"/>
    </source>
</evidence>
<evidence type="ECO:0000256" key="1">
    <source>
        <dbReference type="ARBA" id="ARBA00022478"/>
    </source>
</evidence>
<protein>
    <submittedName>
        <fullName evidence="8">Toprim domain-containing protein</fullName>
    </submittedName>
</protein>
<dbReference type="SMART" id="SM00778">
    <property type="entry name" value="Prim_Zn_Ribbon"/>
    <property type="match status" value="1"/>
</dbReference>
<dbReference type="InterPro" id="IPR036977">
    <property type="entry name" value="DNA_primase_Znf_CHC2"/>
</dbReference>
<dbReference type="EMBL" id="JBHSWE010000002">
    <property type="protein sequence ID" value="MFC6674003.1"/>
    <property type="molecule type" value="Genomic_DNA"/>
</dbReference>
<proteinExistence type="predicted"/>
<evidence type="ECO:0000313" key="8">
    <source>
        <dbReference type="EMBL" id="MFC6674003.1"/>
    </source>
</evidence>
<dbReference type="Proteomes" id="UP001596422">
    <property type="component" value="Unassembled WGS sequence"/>
</dbReference>
<dbReference type="InterPro" id="IPR055570">
    <property type="entry name" value="DUF7146"/>
</dbReference>
<keyword evidence="1" id="KW-0240">DNA-directed RNA polymerase</keyword>
<name>A0ABW2A944_9GAMM</name>
<keyword evidence="2" id="KW-0639">Primosome</keyword>
<dbReference type="Gene3D" id="3.90.580.10">
    <property type="entry name" value="Zinc finger, CHC2-type domain"/>
    <property type="match status" value="1"/>
</dbReference>
<evidence type="ECO:0000259" key="7">
    <source>
        <dbReference type="SMART" id="SM00778"/>
    </source>
</evidence>
<dbReference type="InterPro" id="IPR013237">
    <property type="entry name" value="Phage_T7_Gp4_N"/>
</dbReference>
<dbReference type="Pfam" id="PF23639">
    <property type="entry name" value="DUF7146"/>
    <property type="match status" value="1"/>
</dbReference>
<feature type="domain" description="DNA primase/helicase Gp4 N-terminal Bacteriophage T7-like" evidence="7">
    <location>
        <begin position="36"/>
        <end position="75"/>
    </location>
</feature>
<dbReference type="Pfam" id="PF13362">
    <property type="entry name" value="Toprim_3"/>
    <property type="match status" value="1"/>
</dbReference>
<dbReference type="RefSeq" id="WP_379913574.1">
    <property type="nucleotide sequence ID" value="NZ_JBHSWE010000002.1"/>
</dbReference>
<keyword evidence="4" id="KW-0548">Nucleotidyltransferase</keyword>
<evidence type="ECO:0000256" key="4">
    <source>
        <dbReference type="ARBA" id="ARBA00022695"/>
    </source>
</evidence>
<dbReference type="InterPro" id="IPR006171">
    <property type="entry name" value="TOPRIM_dom"/>
</dbReference>
<dbReference type="SUPFAM" id="SSF57783">
    <property type="entry name" value="Zinc beta-ribbon"/>
    <property type="match status" value="1"/>
</dbReference>
<reference evidence="9" key="1">
    <citation type="journal article" date="2019" name="Int. J. Syst. Evol. Microbiol.">
        <title>The Global Catalogue of Microorganisms (GCM) 10K type strain sequencing project: providing services to taxonomists for standard genome sequencing and annotation.</title>
        <authorList>
            <consortium name="The Broad Institute Genomics Platform"/>
            <consortium name="The Broad Institute Genome Sequencing Center for Infectious Disease"/>
            <person name="Wu L."/>
            <person name="Ma J."/>
        </authorList>
    </citation>
    <scope>NUCLEOTIDE SEQUENCE [LARGE SCALE GENOMIC DNA]</scope>
    <source>
        <strain evidence="9">NBRC 111756</strain>
    </source>
</reference>
<evidence type="ECO:0000256" key="3">
    <source>
        <dbReference type="ARBA" id="ARBA00022679"/>
    </source>
</evidence>
<sequence length="463" mass="52013">MSYYKAEKVRAAAVGNWLFIVSALAPHAEEALKKPGRHVACPVHGGKDGFRVFKKNFLETGGAVCNTCGPRHDGFELLMWLNNWSFKDALDAVGEFLGVEKELSRKDQQRQQTCQQQKVAACGHGQPAPTGEAKAEPAPALEESKVIPLLREQSKPWLMELQEEMERRAERQREYSAKLREKIARVWEEECLPMSSDLTEPMRAYFHNRELIFRWKPVEASDCLRFHPSLSYYDEDGNEVGKFPAIVCAIRDKEGQLITLHRIYLTPTGKKAKVPEPKKMMPVPDDLTVTGAAIRLGDPTEGILGVAEGVETALSAYRGTQIPVWATVNATLMESFEVPDGVHTVLIWADKDKSLTGEKSANVLKARLERMGIQVFVLVPKLPVPIRAKGVDWNDVLMSQGKLGFLGPSTFVTSLHEGVRSRRECPACVWIRCRVWLTGQVSRARHRAMDIFYPTKGMRDIHL</sequence>
<dbReference type="Pfam" id="PF08273">
    <property type="entry name" value="Zn_Ribbon_Prim"/>
    <property type="match status" value="1"/>
</dbReference>
<comment type="caution">
    <text evidence="8">The sequence shown here is derived from an EMBL/GenBank/DDBJ whole genome shotgun (WGS) entry which is preliminary data.</text>
</comment>
<keyword evidence="5" id="KW-0235">DNA replication</keyword>
<dbReference type="CDD" id="cd01029">
    <property type="entry name" value="TOPRIM_primases"/>
    <property type="match status" value="1"/>
</dbReference>
<evidence type="ECO:0000256" key="6">
    <source>
        <dbReference type="ARBA" id="ARBA00023163"/>
    </source>
</evidence>
<organism evidence="8 9">
    <name type="scientific">Marinobacterium aestuariivivens</name>
    <dbReference type="NCBI Taxonomy" id="1698799"/>
    <lineage>
        <taxon>Bacteria</taxon>
        <taxon>Pseudomonadati</taxon>
        <taxon>Pseudomonadota</taxon>
        <taxon>Gammaproteobacteria</taxon>
        <taxon>Oceanospirillales</taxon>
        <taxon>Oceanospirillaceae</taxon>
        <taxon>Marinobacterium</taxon>
    </lineage>
</organism>
<evidence type="ECO:0000256" key="2">
    <source>
        <dbReference type="ARBA" id="ARBA00022515"/>
    </source>
</evidence>